<evidence type="ECO:0000256" key="10">
    <source>
        <dbReference type="ARBA" id="ARBA00023136"/>
    </source>
</evidence>
<evidence type="ECO:0000256" key="1">
    <source>
        <dbReference type="ARBA" id="ARBA00001947"/>
    </source>
</evidence>
<evidence type="ECO:0000256" key="5">
    <source>
        <dbReference type="ARBA" id="ARBA00022692"/>
    </source>
</evidence>
<name>A0ABR7HJB4_9FIRM</name>
<evidence type="ECO:0000259" key="12">
    <source>
        <dbReference type="Pfam" id="PF02163"/>
    </source>
</evidence>
<evidence type="ECO:0000256" key="11">
    <source>
        <dbReference type="RuleBase" id="RU362031"/>
    </source>
</evidence>
<feature type="domain" description="Peptidase M50" evidence="12">
    <location>
        <begin position="13"/>
        <end position="437"/>
    </location>
</feature>
<comment type="similarity">
    <text evidence="3 11">Belongs to the peptidase M50B family.</text>
</comment>
<keyword evidence="4" id="KW-0645">Protease</keyword>
<reference evidence="13 14" key="1">
    <citation type="submission" date="2020-08" db="EMBL/GenBank/DDBJ databases">
        <title>Genome public.</title>
        <authorList>
            <person name="Liu C."/>
            <person name="Sun Q."/>
        </authorList>
    </citation>
    <scope>NUCLEOTIDE SEQUENCE [LARGE SCALE GENOMIC DNA]</scope>
    <source>
        <strain evidence="13 14">NSJ-71</strain>
    </source>
</reference>
<comment type="caution">
    <text evidence="13">The sequence shown here is derived from an EMBL/GenBank/DDBJ whole genome shotgun (WGS) entry which is preliminary data.</text>
</comment>
<dbReference type="InterPro" id="IPR008915">
    <property type="entry name" value="Peptidase_M50"/>
</dbReference>
<evidence type="ECO:0000256" key="3">
    <source>
        <dbReference type="ARBA" id="ARBA00007931"/>
    </source>
</evidence>
<dbReference type="CDD" id="cd06163">
    <property type="entry name" value="S2P-M50_PDZ_RseP-like"/>
    <property type="match status" value="2"/>
</dbReference>
<keyword evidence="11" id="KW-0479">Metal-binding</keyword>
<evidence type="ECO:0000313" key="13">
    <source>
        <dbReference type="EMBL" id="MBC5727582.1"/>
    </source>
</evidence>
<organism evidence="13 14">
    <name type="scientific">Ruminococcus intestinalis</name>
    <dbReference type="NCBI Taxonomy" id="2763066"/>
    <lineage>
        <taxon>Bacteria</taxon>
        <taxon>Bacillati</taxon>
        <taxon>Bacillota</taxon>
        <taxon>Clostridia</taxon>
        <taxon>Eubacteriales</taxon>
        <taxon>Oscillospiraceae</taxon>
        <taxon>Ruminococcus</taxon>
    </lineage>
</organism>
<keyword evidence="8 11" id="KW-1133">Transmembrane helix</keyword>
<accession>A0ABR7HJB4</accession>
<dbReference type="GO" id="GO:0008237">
    <property type="term" value="F:metallopeptidase activity"/>
    <property type="evidence" value="ECO:0007669"/>
    <property type="project" value="UniProtKB-KW"/>
</dbReference>
<feature type="transmembrane region" description="Helical" evidence="11">
    <location>
        <begin position="95"/>
        <end position="118"/>
    </location>
</feature>
<evidence type="ECO:0000256" key="7">
    <source>
        <dbReference type="ARBA" id="ARBA00022833"/>
    </source>
</evidence>
<evidence type="ECO:0000256" key="2">
    <source>
        <dbReference type="ARBA" id="ARBA00004141"/>
    </source>
</evidence>
<feature type="transmembrane region" description="Helical" evidence="11">
    <location>
        <begin position="6"/>
        <end position="23"/>
    </location>
</feature>
<dbReference type="InterPro" id="IPR004387">
    <property type="entry name" value="Pept_M50_Zn"/>
</dbReference>
<feature type="transmembrane region" description="Helical" evidence="11">
    <location>
        <begin position="426"/>
        <end position="448"/>
    </location>
</feature>
<dbReference type="RefSeq" id="WP_186934860.1">
    <property type="nucleotide sequence ID" value="NZ_JACOPS010000001.1"/>
</dbReference>
<evidence type="ECO:0000256" key="6">
    <source>
        <dbReference type="ARBA" id="ARBA00022801"/>
    </source>
</evidence>
<evidence type="ECO:0000256" key="8">
    <source>
        <dbReference type="ARBA" id="ARBA00022989"/>
    </source>
</evidence>
<keyword evidence="14" id="KW-1185">Reference proteome</keyword>
<keyword evidence="9 11" id="KW-0482">Metalloprotease</keyword>
<dbReference type="InterPro" id="IPR036034">
    <property type="entry name" value="PDZ_sf"/>
</dbReference>
<dbReference type="NCBIfam" id="TIGR00054">
    <property type="entry name" value="RIP metalloprotease RseP"/>
    <property type="match status" value="1"/>
</dbReference>
<evidence type="ECO:0000256" key="4">
    <source>
        <dbReference type="ARBA" id="ARBA00022670"/>
    </source>
</evidence>
<keyword evidence="6 11" id="KW-0378">Hydrolase</keyword>
<dbReference type="PANTHER" id="PTHR42837:SF2">
    <property type="entry name" value="MEMBRANE METALLOPROTEASE ARASP2, CHLOROPLASTIC-RELATED"/>
    <property type="match status" value="1"/>
</dbReference>
<dbReference type="Pfam" id="PF02163">
    <property type="entry name" value="Peptidase_M50"/>
    <property type="match status" value="1"/>
</dbReference>
<gene>
    <name evidence="13" type="primary">rseP</name>
    <name evidence="13" type="ORF">H8R91_03350</name>
</gene>
<dbReference type="Proteomes" id="UP000636755">
    <property type="component" value="Unassembled WGS sequence"/>
</dbReference>
<proteinExistence type="inferred from homology"/>
<keyword evidence="7 11" id="KW-0862">Zinc</keyword>
<comment type="subcellular location">
    <subcellularLocation>
        <location evidence="2">Membrane</location>
        <topology evidence="2">Multi-pass membrane protein</topology>
    </subcellularLocation>
</comment>
<evidence type="ECO:0000313" key="14">
    <source>
        <dbReference type="Proteomes" id="UP000636755"/>
    </source>
</evidence>
<dbReference type="EMBL" id="JACOPS010000001">
    <property type="protein sequence ID" value="MBC5727582.1"/>
    <property type="molecule type" value="Genomic_DNA"/>
</dbReference>
<evidence type="ECO:0000256" key="9">
    <source>
        <dbReference type="ARBA" id="ARBA00023049"/>
    </source>
</evidence>
<comment type="cofactor">
    <cofactor evidence="1 11">
        <name>Zn(2+)</name>
        <dbReference type="ChEBI" id="CHEBI:29105"/>
    </cofactor>
</comment>
<feature type="transmembrane region" description="Helical" evidence="11">
    <location>
        <begin position="375"/>
        <end position="396"/>
    </location>
</feature>
<dbReference type="PANTHER" id="PTHR42837">
    <property type="entry name" value="REGULATOR OF SIGMA-E PROTEASE RSEP"/>
    <property type="match status" value="1"/>
</dbReference>
<protein>
    <recommendedName>
        <fullName evidence="11">Zinc metalloprotease</fullName>
        <ecNumber evidence="11">3.4.24.-</ecNumber>
    </recommendedName>
</protein>
<sequence length="457" mass="50854">MQILVTIALVVIAVLLFELIIGLHEFGHFITAKLSGIKVNEFALGMGPKLFSFKKGETQYSLRLFPIGGYCAMEGEDEDSPEPRSFNNAKVWKRMIVIIAGAVMNIILGIIFSFIMVIPQEAYSSTTVEQFDPRSYSANCGLQIGDKIVKVNGYDIYNSKDLSFSFAGVNCENVDGKSVSVYKQDCANAICTEYSKIATDKKPDDDTLLKLYNITTDGCTAVNNSADKTEAKKVMDDTVKKLYDTIGVTDYTLPTITEKDTRQRYTATVTVIRDGKEVELNDVQFFTYYKNEEDKEADKPSVSLDFYVEPIDKTFTSVIKQGFSEALSVGRMVWQSVVWIAQGRFGFKDMSGPVGIASAVTQVASQGLETNFGSAVFNILNVMTLITINLGIFNMLPFPALDGGRFLLLLIEWIFRKPIPRKVEKYINAAGFIILMGFMVVVTCKDIWQLFTGQLSL</sequence>
<keyword evidence="10 11" id="KW-0472">Membrane</keyword>
<keyword evidence="5 11" id="KW-0812">Transmembrane</keyword>
<dbReference type="EC" id="3.4.24.-" evidence="11"/>
<dbReference type="SUPFAM" id="SSF50156">
    <property type="entry name" value="PDZ domain-like"/>
    <property type="match status" value="1"/>
</dbReference>